<feature type="transmembrane region" description="Helical" evidence="8">
    <location>
        <begin position="130"/>
        <end position="157"/>
    </location>
</feature>
<feature type="transmembrane region" description="Helical" evidence="8">
    <location>
        <begin position="224"/>
        <end position="245"/>
    </location>
</feature>
<dbReference type="PANTHER" id="PTHR30477:SF13">
    <property type="entry name" value="IRON TRANSPORT SYSTEM MEMBRANE PROTEIN HI_0360-RELATED"/>
    <property type="match status" value="1"/>
</dbReference>
<keyword evidence="3 6" id="KW-0812">Transmembrane</keyword>
<protein>
    <submittedName>
        <fullName evidence="9">Manganese transport system permease protein</fullName>
    </submittedName>
</protein>
<dbReference type="FunFam" id="1.10.3470.10:FF:000003">
    <property type="entry name" value="Iron ABC transporter permease SitD"/>
    <property type="match status" value="1"/>
</dbReference>
<dbReference type="PANTHER" id="PTHR30477">
    <property type="entry name" value="ABC-TRANSPORTER METAL-BINDING PROTEIN"/>
    <property type="match status" value="1"/>
</dbReference>
<dbReference type="RefSeq" id="WP_343051512.1">
    <property type="nucleotide sequence ID" value="NZ_JACBZR010000001.1"/>
</dbReference>
<keyword evidence="10" id="KW-1185">Reference proteome</keyword>
<keyword evidence="4 8" id="KW-1133">Transmembrane helix</keyword>
<evidence type="ECO:0000256" key="8">
    <source>
        <dbReference type="SAM" id="Phobius"/>
    </source>
</evidence>
<evidence type="ECO:0000256" key="1">
    <source>
        <dbReference type="ARBA" id="ARBA00004141"/>
    </source>
</evidence>
<name>A0A7Z0IRD8_9ACTN</name>
<feature type="transmembrane region" description="Helical" evidence="8">
    <location>
        <begin position="99"/>
        <end position="118"/>
    </location>
</feature>
<dbReference type="SUPFAM" id="SSF81345">
    <property type="entry name" value="ABC transporter involved in vitamin B12 uptake, BtuC"/>
    <property type="match status" value="1"/>
</dbReference>
<reference evidence="9 10" key="1">
    <citation type="submission" date="2020-07" db="EMBL/GenBank/DDBJ databases">
        <title>Sequencing the genomes of 1000 actinobacteria strains.</title>
        <authorList>
            <person name="Klenk H.-P."/>
        </authorList>
    </citation>
    <scope>NUCLEOTIDE SEQUENCE [LARGE SCALE GENOMIC DNA]</scope>
    <source>
        <strain evidence="9 10">DSM 26487</strain>
    </source>
</reference>
<comment type="subcellular location">
    <subcellularLocation>
        <location evidence="6">Cell membrane</location>
        <topology evidence="6">Multi-pass membrane protein</topology>
    </subcellularLocation>
    <subcellularLocation>
        <location evidence="1">Membrane</location>
        <topology evidence="1">Multi-pass membrane protein</topology>
    </subcellularLocation>
</comment>
<proteinExistence type="inferred from homology"/>
<evidence type="ECO:0000313" key="10">
    <source>
        <dbReference type="Proteomes" id="UP000564496"/>
    </source>
</evidence>
<feature type="compositionally biased region" description="Low complexity" evidence="7">
    <location>
        <begin position="306"/>
        <end position="317"/>
    </location>
</feature>
<dbReference type="GO" id="GO:0071281">
    <property type="term" value="P:cellular response to iron ion"/>
    <property type="evidence" value="ECO:0007669"/>
    <property type="project" value="UniProtKB-ARBA"/>
</dbReference>
<feature type="transmembrane region" description="Helical" evidence="8">
    <location>
        <begin position="185"/>
        <end position="212"/>
    </location>
</feature>
<accession>A0A7Z0IRD8</accession>
<evidence type="ECO:0000256" key="3">
    <source>
        <dbReference type="ARBA" id="ARBA00022692"/>
    </source>
</evidence>
<evidence type="ECO:0000256" key="5">
    <source>
        <dbReference type="ARBA" id="ARBA00023136"/>
    </source>
</evidence>
<evidence type="ECO:0000256" key="4">
    <source>
        <dbReference type="ARBA" id="ARBA00022989"/>
    </source>
</evidence>
<dbReference type="GO" id="GO:0010043">
    <property type="term" value="P:response to zinc ion"/>
    <property type="evidence" value="ECO:0007669"/>
    <property type="project" value="TreeGrafter"/>
</dbReference>
<dbReference type="GO" id="GO:0055085">
    <property type="term" value="P:transmembrane transport"/>
    <property type="evidence" value="ECO:0007669"/>
    <property type="project" value="InterPro"/>
</dbReference>
<dbReference type="Gene3D" id="1.10.3470.10">
    <property type="entry name" value="ABC transporter involved in vitamin B12 uptake, BtuC"/>
    <property type="match status" value="1"/>
</dbReference>
<gene>
    <name evidence="9" type="ORF">BJ988_001394</name>
</gene>
<dbReference type="EMBL" id="JACBZR010000001">
    <property type="protein sequence ID" value="NYI76746.1"/>
    <property type="molecule type" value="Genomic_DNA"/>
</dbReference>
<sequence length="329" mass="34556">MSGDLTFLDLVLEPLQYEFVVRALATTVIASILCAVLSCWLVLVGWSLMGDAVSHAVLPGVVLAYVIGIPFAIGALVFGVIAVVAIGAISTTSRVKEDAAIGIVFSTLFALGLVLISVTPSQTDLNHIIFGNILGVSTTDLIQIGGLAAIGLVLLFMKRRDLTLYAFDPIHCHALGISTRRLQALLLGMLALTAVVSLQVVGVILVVAMLIIPGATAYLLTDRFSRMLLIAPAISATCAVVGIYVSYWIDAASGGLVVVTQGVFFFLVYLLSPRHGLVVKLTSSTRRIGTSPVIAEGSEWVVAPGEASATSLAESATQHQEGWGDTRPV</sequence>
<dbReference type="InterPro" id="IPR037294">
    <property type="entry name" value="ABC_BtuC-like"/>
</dbReference>
<comment type="caution">
    <text evidence="9">The sequence shown here is derived from an EMBL/GenBank/DDBJ whole genome shotgun (WGS) entry which is preliminary data.</text>
</comment>
<feature type="transmembrane region" description="Helical" evidence="8">
    <location>
        <begin position="251"/>
        <end position="271"/>
    </location>
</feature>
<keyword evidence="5 8" id="KW-0472">Membrane</keyword>
<feature type="region of interest" description="Disordered" evidence="7">
    <location>
        <begin position="306"/>
        <end position="329"/>
    </location>
</feature>
<dbReference type="AlphaFoldDB" id="A0A7Z0IRD8"/>
<evidence type="ECO:0000256" key="7">
    <source>
        <dbReference type="SAM" id="MobiDB-lite"/>
    </source>
</evidence>
<feature type="transmembrane region" description="Helical" evidence="8">
    <location>
        <begin position="20"/>
        <end position="44"/>
    </location>
</feature>
<evidence type="ECO:0000256" key="6">
    <source>
        <dbReference type="RuleBase" id="RU003943"/>
    </source>
</evidence>
<dbReference type="GO" id="GO:0043190">
    <property type="term" value="C:ATP-binding cassette (ABC) transporter complex"/>
    <property type="evidence" value="ECO:0007669"/>
    <property type="project" value="InterPro"/>
</dbReference>
<organism evidence="9 10">
    <name type="scientific">Nocardioides panzhihuensis</name>
    <dbReference type="NCBI Taxonomy" id="860243"/>
    <lineage>
        <taxon>Bacteria</taxon>
        <taxon>Bacillati</taxon>
        <taxon>Actinomycetota</taxon>
        <taxon>Actinomycetes</taxon>
        <taxon>Propionibacteriales</taxon>
        <taxon>Nocardioidaceae</taxon>
        <taxon>Nocardioides</taxon>
    </lineage>
</organism>
<dbReference type="CDD" id="cd06550">
    <property type="entry name" value="TM_ABC_iron-siderophores_like"/>
    <property type="match status" value="1"/>
</dbReference>
<feature type="transmembrane region" description="Helical" evidence="8">
    <location>
        <begin position="56"/>
        <end position="87"/>
    </location>
</feature>
<keyword evidence="6" id="KW-0813">Transport</keyword>
<dbReference type="Proteomes" id="UP000564496">
    <property type="component" value="Unassembled WGS sequence"/>
</dbReference>
<comment type="similarity">
    <text evidence="2 6">Belongs to the ABC-3 integral membrane protein family.</text>
</comment>
<dbReference type="Pfam" id="PF00950">
    <property type="entry name" value="ABC-3"/>
    <property type="match status" value="1"/>
</dbReference>
<evidence type="ECO:0000313" key="9">
    <source>
        <dbReference type="EMBL" id="NYI76746.1"/>
    </source>
</evidence>
<evidence type="ECO:0000256" key="2">
    <source>
        <dbReference type="ARBA" id="ARBA00008034"/>
    </source>
</evidence>
<dbReference type="InterPro" id="IPR001626">
    <property type="entry name" value="ABC_TroCD"/>
</dbReference>